<feature type="compositionally biased region" description="Low complexity" evidence="5">
    <location>
        <begin position="23"/>
        <end position="101"/>
    </location>
</feature>
<dbReference type="Pfam" id="PF00782">
    <property type="entry name" value="DSPc"/>
    <property type="match status" value="1"/>
</dbReference>
<dbReference type="EC" id="3.1.3.48" evidence="2"/>
<comment type="similarity">
    <text evidence="1">Belongs to the protein-tyrosine phosphatase family. Non-receptor class dual specificity subfamily.</text>
</comment>
<comment type="caution">
    <text evidence="8">The sequence shown here is derived from an EMBL/GenBank/DDBJ whole genome shotgun (WGS) entry which is preliminary data.</text>
</comment>
<dbReference type="GO" id="GO:0005737">
    <property type="term" value="C:cytoplasm"/>
    <property type="evidence" value="ECO:0007669"/>
    <property type="project" value="TreeGrafter"/>
</dbReference>
<gene>
    <name evidence="8" type="ORF">LshimejAT787_0200540</name>
</gene>
<dbReference type="PANTHER" id="PTHR10159:SF519">
    <property type="entry name" value="DUAL SPECIFICITY PROTEIN PHOSPHATASE MPK3"/>
    <property type="match status" value="1"/>
</dbReference>
<dbReference type="GO" id="GO:0008330">
    <property type="term" value="F:protein tyrosine/threonine phosphatase activity"/>
    <property type="evidence" value="ECO:0007669"/>
    <property type="project" value="TreeGrafter"/>
</dbReference>
<dbReference type="PANTHER" id="PTHR10159">
    <property type="entry name" value="DUAL SPECIFICITY PROTEIN PHOSPHATASE"/>
    <property type="match status" value="1"/>
</dbReference>
<proteinExistence type="inferred from homology"/>
<dbReference type="InterPro" id="IPR000340">
    <property type="entry name" value="Dual-sp_phosphatase_cat-dom"/>
</dbReference>
<dbReference type="EMBL" id="BRPK01000002">
    <property type="protein sequence ID" value="GLB34489.1"/>
    <property type="molecule type" value="Genomic_DNA"/>
</dbReference>
<feature type="region of interest" description="Disordered" evidence="5">
    <location>
        <begin position="1"/>
        <end position="144"/>
    </location>
</feature>
<dbReference type="Gene3D" id="3.90.190.10">
    <property type="entry name" value="Protein tyrosine phosphatase superfamily"/>
    <property type="match status" value="1"/>
</dbReference>
<feature type="domain" description="Tyrosine specific protein phosphatases" evidence="7">
    <location>
        <begin position="226"/>
        <end position="285"/>
    </location>
</feature>
<reference evidence="8" key="1">
    <citation type="submission" date="2022-07" db="EMBL/GenBank/DDBJ databases">
        <title>The genome of Lyophyllum shimeji provides insight into the initial evolution of ectomycorrhizal fungal genome.</title>
        <authorList>
            <person name="Kobayashi Y."/>
            <person name="Shibata T."/>
            <person name="Hirakawa H."/>
            <person name="Shigenobu S."/>
            <person name="Nishiyama T."/>
            <person name="Yamada A."/>
            <person name="Hasebe M."/>
            <person name="Kawaguchi M."/>
        </authorList>
    </citation>
    <scope>NUCLEOTIDE SEQUENCE</scope>
    <source>
        <strain evidence="8">AT787</strain>
    </source>
</reference>
<dbReference type="CDD" id="cd14498">
    <property type="entry name" value="DSP"/>
    <property type="match status" value="1"/>
</dbReference>
<evidence type="ECO:0000313" key="9">
    <source>
        <dbReference type="Proteomes" id="UP001063166"/>
    </source>
</evidence>
<dbReference type="GO" id="GO:0017017">
    <property type="term" value="F:MAP kinase tyrosine/serine/threonine phosphatase activity"/>
    <property type="evidence" value="ECO:0007669"/>
    <property type="project" value="TreeGrafter"/>
</dbReference>
<dbReference type="PROSITE" id="PS50056">
    <property type="entry name" value="TYR_PHOSPHATASE_2"/>
    <property type="match status" value="1"/>
</dbReference>
<sequence length="307" mass="32065">MAFNVASPGPVAAPAPMSYNTRSPWASPSPSPALQTPSPKRSPRTPASPARSSPALKSPTAANASPVPSPPTTTTKPAPKPTPKQSIRSRSPSTTRPSISTKVSPTNYPARPRTPSPGPGPGPGAGPSPGADLKRPAPAPATHQHTRLAGIGAPRGASEIVPRVFISDLSFAENPACLGSHRITHIVSALSHSVVLPSPSALPDGHPAPRHLHVRVEDFPFAELAAHLPGTVGWIEEALREDKEARVLVHCGEGVSRSVAVVAAYLIKEYGWSPEEAVEFIKSKRGVADPNQGFVQQLGEYARSLGR</sequence>
<evidence type="ECO:0000256" key="4">
    <source>
        <dbReference type="ARBA" id="ARBA00022912"/>
    </source>
</evidence>
<dbReference type="GO" id="GO:0043409">
    <property type="term" value="P:negative regulation of MAPK cascade"/>
    <property type="evidence" value="ECO:0007669"/>
    <property type="project" value="TreeGrafter"/>
</dbReference>
<feature type="compositionally biased region" description="Low complexity" evidence="5">
    <location>
        <begin position="1"/>
        <end position="16"/>
    </location>
</feature>
<name>A0A9P3PFB8_LYOSH</name>
<dbReference type="Proteomes" id="UP001063166">
    <property type="component" value="Unassembled WGS sequence"/>
</dbReference>
<dbReference type="OrthoDB" id="10252009at2759"/>
<dbReference type="GO" id="GO:0033550">
    <property type="term" value="F:MAP kinase tyrosine phosphatase activity"/>
    <property type="evidence" value="ECO:0007669"/>
    <property type="project" value="TreeGrafter"/>
</dbReference>
<dbReference type="PROSITE" id="PS50054">
    <property type="entry name" value="TYR_PHOSPHATASE_DUAL"/>
    <property type="match status" value="1"/>
</dbReference>
<evidence type="ECO:0000256" key="5">
    <source>
        <dbReference type="SAM" id="MobiDB-lite"/>
    </source>
</evidence>
<keyword evidence="3" id="KW-0378">Hydrolase</keyword>
<evidence type="ECO:0000256" key="2">
    <source>
        <dbReference type="ARBA" id="ARBA00013064"/>
    </source>
</evidence>
<evidence type="ECO:0000313" key="8">
    <source>
        <dbReference type="EMBL" id="GLB34489.1"/>
    </source>
</evidence>
<dbReference type="PRINTS" id="PR01217">
    <property type="entry name" value="PRICHEXTENSN"/>
</dbReference>
<evidence type="ECO:0000259" key="6">
    <source>
        <dbReference type="PROSITE" id="PS50054"/>
    </source>
</evidence>
<dbReference type="SMART" id="SM00195">
    <property type="entry name" value="DSPc"/>
    <property type="match status" value="1"/>
</dbReference>
<dbReference type="AlphaFoldDB" id="A0A9P3PFB8"/>
<feature type="domain" description="Tyrosine-protein phosphatase" evidence="6">
    <location>
        <begin position="156"/>
        <end position="307"/>
    </location>
</feature>
<organism evidence="8 9">
    <name type="scientific">Lyophyllum shimeji</name>
    <name type="common">Hon-shimeji</name>
    <name type="synonym">Tricholoma shimeji</name>
    <dbReference type="NCBI Taxonomy" id="47721"/>
    <lineage>
        <taxon>Eukaryota</taxon>
        <taxon>Fungi</taxon>
        <taxon>Dikarya</taxon>
        <taxon>Basidiomycota</taxon>
        <taxon>Agaricomycotina</taxon>
        <taxon>Agaricomycetes</taxon>
        <taxon>Agaricomycetidae</taxon>
        <taxon>Agaricales</taxon>
        <taxon>Tricholomatineae</taxon>
        <taxon>Lyophyllaceae</taxon>
        <taxon>Lyophyllum</taxon>
    </lineage>
</organism>
<keyword evidence="9" id="KW-1185">Reference proteome</keyword>
<keyword evidence="4" id="KW-0904">Protein phosphatase</keyword>
<dbReference type="InterPro" id="IPR029021">
    <property type="entry name" value="Prot-tyrosine_phosphatase-like"/>
</dbReference>
<evidence type="ECO:0000256" key="1">
    <source>
        <dbReference type="ARBA" id="ARBA00008601"/>
    </source>
</evidence>
<feature type="compositionally biased region" description="Pro residues" evidence="5">
    <location>
        <begin position="112"/>
        <end position="126"/>
    </location>
</feature>
<protein>
    <recommendedName>
        <fullName evidence="2">protein-tyrosine-phosphatase</fullName>
        <ecNumber evidence="2">3.1.3.48</ecNumber>
    </recommendedName>
</protein>
<evidence type="ECO:0000259" key="7">
    <source>
        <dbReference type="PROSITE" id="PS50056"/>
    </source>
</evidence>
<accession>A0A9P3PFB8</accession>
<dbReference type="InterPro" id="IPR020422">
    <property type="entry name" value="TYR_PHOSPHATASE_DUAL_dom"/>
</dbReference>
<evidence type="ECO:0000256" key="3">
    <source>
        <dbReference type="ARBA" id="ARBA00022801"/>
    </source>
</evidence>
<dbReference type="SUPFAM" id="SSF52799">
    <property type="entry name" value="(Phosphotyrosine protein) phosphatases II"/>
    <property type="match status" value="1"/>
</dbReference>
<dbReference type="InterPro" id="IPR000387">
    <property type="entry name" value="Tyr_Pase_dom"/>
</dbReference>